<name>A0ABM6QDE2_9PROT</name>
<proteinExistence type="predicted"/>
<dbReference type="RefSeq" id="WP_101285839.1">
    <property type="nucleotide sequence ID" value="NZ_CP024199.1"/>
</dbReference>
<accession>A0ABM6QDE2</accession>
<reference evidence="2 3" key="1">
    <citation type="submission" date="2017-10" db="EMBL/GenBank/DDBJ databases">
        <title>Biodiversity and function of Thalassospira species in the particle-attached aromatic-hydrocarbon-degrading consortia from the surface seawater of the China South Sea.</title>
        <authorList>
            <person name="Dong C."/>
            <person name="Liu R."/>
            <person name="Shao Z."/>
        </authorList>
    </citation>
    <scope>NUCLEOTIDE SEQUENCE [LARGE SCALE GENOMIC DNA]</scope>
    <source>
        <strain evidence="2 3">CSC3H3</strain>
    </source>
</reference>
<evidence type="ECO:0000313" key="2">
    <source>
        <dbReference type="EMBL" id="AUG54549.1"/>
    </source>
</evidence>
<dbReference type="Gene3D" id="3.40.50.720">
    <property type="entry name" value="NAD(P)-binding Rossmann-like Domain"/>
    <property type="match status" value="1"/>
</dbReference>
<evidence type="ECO:0000259" key="1">
    <source>
        <dbReference type="Pfam" id="PF04321"/>
    </source>
</evidence>
<protein>
    <recommendedName>
        <fullName evidence="1">RmlD-like substrate binding domain-containing protein</fullName>
    </recommendedName>
</protein>
<dbReference type="InterPro" id="IPR029903">
    <property type="entry name" value="RmlD-like-bd"/>
</dbReference>
<dbReference type="EMBL" id="CP024199">
    <property type="protein sequence ID" value="AUG54549.1"/>
    <property type="molecule type" value="Genomic_DNA"/>
</dbReference>
<gene>
    <name evidence="2" type="ORF">CSC3H3_18870</name>
</gene>
<organism evidence="2 3">
    <name type="scientific">Thalassospira marina</name>
    <dbReference type="NCBI Taxonomy" id="2048283"/>
    <lineage>
        <taxon>Bacteria</taxon>
        <taxon>Pseudomonadati</taxon>
        <taxon>Pseudomonadota</taxon>
        <taxon>Alphaproteobacteria</taxon>
        <taxon>Rhodospirillales</taxon>
        <taxon>Thalassospiraceae</taxon>
        <taxon>Thalassospira</taxon>
    </lineage>
</organism>
<dbReference type="Proteomes" id="UP000233458">
    <property type="component" value="Chromosome"/>
</dbReference>
<dbReference type="Pfam" id="PF04321">
    <property type="entry name" value="RmlD_sub_bind"/>
    <property type="match status" value="1"/>
</dbReference>
<evidence type="ECO:0000313" key="3">
    <source>
        <dbReference type="Proteomes" id="UP000233458"/>
    </source>
</evidence>
<keyword evidence="3" id="KW-1185">Reference proteome</keyword>
<feature type="domain" description="RmlD-like substrate binding" evidence="1">
    <location>
        <begin position="12"/>
        <end position="57"/>
    </location>
</feature>
<dbReference type="SUPFAM" id="SSF51735">
    <property type="entry name" value="NAD(P)-binding Rossmann-fold domains"/>
    <property type="match status" value="1"/>
</dbReference>
<sequence>MARSKYNFIRKRIYIAGHIGMVGSALVRRLEQEDCAIVACNRGELDLMDQAVVKNWLMQ</sequence>
<dbReference type="InterPro" id="IPR036291">
    <property type="entry name" value="NAD(P)-bd_dom_sf"/>
</dbReference>